<keyword evidence="1" id="KW-0238">DNA-binding</keyword>
<organism evidence="3 4">
    <name type="scientific">Frondihabitans peucedani</name>
    <dbReference type="NCBI Taxonomy" id="598626"/>
    <lineage>
        <taxon>Bacteria</taxon>
        <taxon>Bacillati</taxon>
        <taxon>Actinomycetota</taxon>
        <taxon>Actinomycetes</taxon>
        <taxon>Micrococcales</taxon>
        <taxon>Microbacteriaceae</taxon>
        <taxon>Frondihabitans</taxon>
    </lineage>
</organism>
<dbReference type="Proteomes" id="UP001501594">
    <property type="component" value="Unassembled WGS sequence"/>
</dbReference>
<dbReference type="InterPro" id="IPR047057">
    <property type="entry name" value="MerR_fam"/>
</dbReference>
<gene>
    <name evidence="3" type="ORF">GCM10022256_00530</name>
</gene>
<dbReference type="InterPro" id="IPR000551">
    <property type="entry name" value="MerR-type_HTH_dom"/>
</dbReference>
<name>A0ABP8DX05_9MICO</name>
<dbReference type="SMART" id="SM00422">
    <property type="entry name" value="HTH_MERR"/>
    <property type="match status" value="1"/>
</dbReference>
<dbReference type="RefSeq" id="WP_344793040.1">
    <property type="nucleotide sequence ID" value="NZ_BAABAU010000001.1"/>
</dbReference>
<comment type="caution">
    <text evidence="3">The sequence shown here is derived from an EMBL/GenBank/DDBJ whole genome shotgun (WGS) entry which is preliminary data.</text>
</comment>
<dbReference type="PANTHER" id="PTHR30204">
    <property type="entry name" value="REDOX-CYCLING DRUG-SENSING TRANSCRIPTIONAL ACTIVATOR SOXR"/>
    <property type="match status" value="1"/>
</dbReference>
<dbReference type="Pfam" id="PF13411">
    <property type="entry name" value="MerR_1"/>
    <property type="match status" value="1"/>
</dbReference>
<dbReference type="SUPFAM" id="SSF46955">
    <property type="entry name" value="Putative DNA-binding domain"/>
    <property type="match status" value="1"/>
</dbReference>
<evidence type="ECO:0000313" key="3">
    <source>
        <dbReference type="EMBL" id="GAA4264441.1"/>
    </source>
</evidence>
<evidence type="ECO:0000313" key="4">
    <source>
        <dbReference type="Proteomes" id="UP001501594"/>
    </source>
</evidence>
<evidence type="ECO:0000259" key="2">
    <source>
        <dbReference type="PROSITE" id="PS50937"/>
    </source>
</evidence>
<dbReference type="EMBL" id="BAABAU010000001">
    <property type="protein sequence ID" value="GAA4264441.1"/>
    <property type="molecule type" value="Genomic_DNA"/>
</dbReference>
<dbReference type="PANTHER" id="PTHR30204:SF98">
    <property type="entry name" value="HTH-TYPE TRANSCRIPTIONAL REGULATOR ADHR"/>
    <property type="match status" value="1"/>
</dbReference>
<dbReference type="PRINTS" id="PR00040">
    <property type="entry name" value="HTHMERR"/>
</dbReference>
<evidence type="ECO:0000256" key="1">
    <source>
        <dbReference type="ARBA" id="ARBA00023125"/>
    </source>
</evidence>
<protein>
    <submittedName>
        <fullName evidence="3">MerR family transcriptional regulator</fullName>
    </submittedName>
</protein>
<dbReference type="CDD" id="cd04780">
    <property type="entry name" value="HTH_MerR-like_sg5"/>
    <property type="match status" value="1"/>
</dbReference>
<sequence>MRLSELARATAVSAPTIKYYLREGLLHDGALTSATQAEYDESHVTRLHLIRALVGAAGLSLSQARSVLDAVDSPPESLHDLLGRAHEVVTEPHHADVDTTEAEGLLRRWGWPVEGCDPRVIGGLAAALASARAAGFVFPEAVLDSYGDAARRMATAELDAIPLESPAAAVRYVTLGTLLAEPVILSLRRLAEQVASGERFEG</sequence>
<accession>A0ABP8DX05</accession>
<reference evidence="4" key="1">
    <citation type="journal article" date="2019" name="Int. J. Syst. Evol. Microbiol.">
        <title>The Global Catalogue of Microorganisms (GCM) 10K type strain sequencing project: providing services to taxonomists for standard genome sequencing and annotation.</title>
        <authorList>
            <consortium name="The Broad Institute Genomics Platform"/>
            <consortium name="The Broad Institute Genome Sequencing Center for Infectious Disease"/>
            <person name="Wu L."/>
            <person name="Ma J."/>
        </authorList>
    </citation>
    <scope>NUCLEOTIDE SEQUENCE [LARGE SCALE GENOMIC DNA]</scope>
    <source>
        <strain evidence="4">JCM 17442</strain>
    </source>
</reference>
<dbReference type="PROSITE" id="PS50937">
    <property type="entry name" value="HTH_MERR_2"/>
    <property type="match status" value="1"/>
</dbReference>
<dbReference type="InterPro" id="IPR009061">
    <property type="entry name" value="DNA-bd_dom_put_sf"/>
</dbReference>
<keyword evidence="4" id="KW-1185">Reference proteome</keyword>
<dbReference type="Gene3D" id="1.10.1660.10">
    <property type="match status" value="1"/>
</dbReference>
<proteinExistence type="predicted"/>
<feature type="domain" description="HTH merR-type" evidence="2">
    <location>
        <begin position="1"/>
        <end position="70"/>
    </location>
</feature>